<reference evidence="15 16" key="1">
    <citation type="submission" date="2016-10" db="EMBL/GenBank/DDBJ databases">
        <authorList>
            <person name="de Groot N.N."/>
        </authorList>
    </citation>
    <scope>NUCLEOTIDE SEQUENCE [LARGE SCALE GENOMIC DNA]</scope>
    <source>
        <strain evidence="15 16">CGMCC 1.7005</strain>
    </source>
</reference>
<comment type="subunit">
    <text evidence="14">Homodimer.</text>
</comment>
<feature type="transmembrane region" description="Helical" evidence="14">
    <location>
        <begin position="89"/>
        <end position="105"/>
    </location>
</feature>
<keyword evidence="9 14" id="KW-1133">Transmembrane helix</keyword>
<comment type="pathway">
    <text evidence="2 14">Porphyrin-containing compound metabolism; protoporphyrin-IX biosynthesis; protoporphyrin-IX from protoporphyrinogen-IX: step 1/1.</text>
</comment>
<evidence type="ECO:0000313" key="15">
    <source>
        <dbReference type="EMBL" id="SFT62671.1"/>
    </source>
</evidence>
<dbReference type="GO" id="GO:0070818">
    <property type="term" value="F:protoporphyrinogen oxidase activity"/>
    <property type="evidence" value="ECO:0007669"/>
    <property type="project" value="UniProtKB-UniRule"/>
</dbReference>
<comment type="subcellular location">
    <subcellularLocation>
        <location evidence="1 14">Cell membrane</location>
        <topology evidence="1 14">Multi-pass membrane protein</topology>
    </subcellularLocation>
</comment>
<evidence type="ECO:0000256" key="10">
    <source>
        <dbReference type="ARBA" id="ARBA00023002"/>
    </source>
</evidence>
<dbReference type="Pfam" id="PF03653">
    <property type="entry name" value="UPF0093"/>
    <property type="match status" value="1"/>
</dbReference>
<keyword evidence="10 14" id="KW-0560">Oxidoreductase</keyword>
<comment type="function">
    <text evidence="14">Catalyzes the oxidation of protoporphyrinogen IX to protoporphyrin IX.</text>
</comment>
<dbReference type="GO" id="GO:0046872">
    <property type="term" value="F:metal ion binding"/>
    <property type="evidence" value="ECO:0007669"/>
    <property type="project" value="UniProtKB-KW"/>
</dbReference>
<evidence type="ECO:0000256" key="4">
    <source>
        <dbReference type="ARBA" id="ARBA00017504"/>
    </source>
</evidence>
<feature type="transmembrane region" description="Helical" evidence="14">
    <location>
        <begin position="150"/>
        <end position="171"/>
    </location>
</feature>
<dbReference type="RefSeq" id="WP_090247654.1">
    <property type="nucleotide sequence ID" value="NZ_FPAS01000002.1"/>
</dbReference>
<dbReference type="GO" id="GO:0005886">
    <property type="term" value="C:plasma membrane"/>
    <property type="evidence" value="ECO:0007669"/>
    <property type="project" value="UniProtKB-SubCell"/>
</dbReference>
<evidence type="ECO:0000256" key="2">
    <source>
        <dbReference type="ARBA" id="ARBA00005073"/>
    </source>
</evidence>
<feature type="transmembrane region" description="Helical" evidence="14">
    <location>
        <begin position="56"/>
        <end position="77"/>
    </location>
</feature>
<evidence type="ECO:0000256" key="1">
    <source>
        <dbReference type="ARBA" id="ARBA00004651"/>
    </source>
</evidence>
<dbReference type="UniPathway" id="UPA00251">
    <property type="reaction ID" value="UER00324"/>
</dbReference>
<dbReference type="PANTHER" id="PTHR40255:SF1">
    <property type="entry name" value="PROTOPORPHYRINOGEN IX OXIDASE"/>
    <property type="match status" value="1"/>
</dbReference>
<evidence type="ECO:0000256" key="6">
    <source>
        <dbReference type="ARBA" id="ARBA00022617"/>
    </source>
</evidence>
<feature type="binding site" description="axial binding residue" evidence="14">
    <location>
        <position position="91"/>
    </location>
    <ligand>
        <name>heme</name>
        <dbReference type="ChEBI" id="CHEBI:30413"/>
    </ligand>
    <ligandPart>
        <name>Fe</name>
        <dbReference type="ChEBI" id="CHEBI:18248"/>
    </ligandPart>
</feature>
<evidence type="ECO:0000256" key="12">
    <source>
        <dbReference type="ARBA" id="ARBA00023136"/>
    </source>
</evidence>
<keyword evidence="5 14" id="KW-1003">Cell membrane</keyword>
<feature type="binding site" description="axial binding residue" evidence="14">
    <location>
        <position position="10"/>
    </location>
    <ligand>
        <name>heme</name>
        <dbReference type="ChEBI" id="CHEBI:30413"/>
    </ligand>
    <ligandPart>
        <name>Fe</name>
        <dbReference type="ChEBI" id="CHEBI:18248"/>
    </ligandPart>
</feature>
<keyword evidence="16" id="KW-1185">Reference proteome</keyword>
<dbReference type="HAMAP" id="MF_02239">
    <property type="entry name" value="HemJ"/>
    <property type="match status" value="1"/>
</dbReference>
<gene>
    <name evidence="15" type="ORF">SAMN05216474_1402</name>
</gene>
<protein>
    <recommendedName>
        <fullName evidence="4 14">Protoporphyrinogen IX oxidase</fullName>
        <shortName evidence="14">PPO</shortName>
        <ecNumber evidence="14">1.3.99.-</ecNumber>
    </recommendedName>
</protein>
<keyword evidence="11 14" id="KW-0408">Iron</keyword>
<sequence>MSIQAIKALHIIFVISWFAGLFYIVRLFIYHAEAQLKASPEKEIISDQLKFMQRKLWYIITLPAMLLTICFGVWLFIEQPFLLKAGWMHVKLNLLVLLVVYNLVCHRIFKKFQSDEIKWSSTQLRFWNELATLFMVAIVFVVMQKDATNWVLATLGFFGVGVGLMIAIKLYKKFRKS</sequence>
<dbReference type="EC" id="1.3.99.-" evidence="14"/>
<keyword evidence="7 14" id="KW-0812">Transmembrane</keyword>
<name>A0A1I6ZJ16_9FLAO</name>
<accession>A0A1I6ZJ16</accession>
<proteinExistence type="inferred from homology"/>
<dbReference type="OrthoDB" id="9800824at2"/>
<comment type="similarity">
    <text evidence="3 14">Belongs to the HemJ family.</text>
</comment>
<dbReference type="PANTHER" id="PTHR40255">
    <property type="entry name" value="UPF0093 MEMBRANE PROTEIN SLR1790"/>
    <property type="match status" value="1"/>
</dbReference>
<dbReference type="Proteomes" id="UP000236454">
    <property type="component" value="Unassembled WGS sequence"/>
</dbReference>
<evidence type="ECO:0000256" key="3">
    <source>
        <dbReference type="ARBA" id="ARBA00006501"/>
    </source>
</evidence>
<evidence type="ECO:0000313" key="16">
    <source>
        <dbReference type="Proteomes" id="UP000236454"/>
    </source>
</evidence>
<organism evidence="15 16">
    <name type="scientific">Lishizhenia tianjinensis</name>
    <dbReference type="NCBI Taxonomy" id="477690"/>
    <lineage>
        <taxon>Bacteria</taxon>
        <taxon>Pseudomonadati</taxon>
        <taxon>Bacteroidota</taxon>
        <taxon>Flavobacteriia</taxon>
        <taxon>Flavobacteriales</taxon>
        <taxon>Crocinitomicaceae</taxon>
        <taxon>Lishizhenia</taxon>
    </lineage>
</organism>
<keyword evidence="12 14" id="KW-0472">Membrane</keyword>
<evidence type="ECO:0000256" key="8">
    <source>
        <dbReference type="ARBA" id="ARBA00022723"/>
    </source>
</evidence>
<evidence type="ECO:0000256" key="13">
    <source>
        <dbReference type="ARBA" id="ARBA00048390"/>
    </source>
</evidence>
<comment type="catalytic activity">
    <reaction evidence="13 14">
        <text>protoporphyrinogen IX + 3 A = protoporphyrin IX + 3 AH2</text>
        <dbReference type="Rhea" id="RHEA:62000"/>
        <dbReference type="ChEBI" id="CHEBI:13193"/>
        <dbReference type="ChEBI" id="CHEBI:17499"/>
        <dbReference type="ChEBI" id="CHEBI:57306"/>
        <dbReference type="ChEBI" id="CHEBI:57307"/>
    </reaction>
</comment>
<dbReference type="InterPro" id="IPR005265">
    <property type="entry name" value="HemJ-like"/>
</dbReference>
<evidence type="ECO:0000256" key="14">
    <source>
        <dbReference type="HAMAP-Rule" id="MF_02239"/>
    </source>
</evidence>
<comment type="cofactor">
    <cofactor evidence="14">
        <name>heme b</name>
        <dbReference type="ChEBI" id="CHEBI:60344"/>
    </cofactor>
    <text evidence="14">Binds 1 heme b (iron(II)-protoporphyrin IX) group per subunit.</text>
</comment>
<dbReference type="EMBL" id="FPAS01000002">
    <property type="protein sequence ID" value="SFT62671.1"/>
    <property type="molecule type" value="Genomic_DNA"/>
</dbReference>
<dbReference type="AlphaFoldDB" id="A0A1I6ZJ16"/>
<feature type="transmembrane region" description="Helical" evidence="14">
    <location>
        <begin position="126"/>
        <end position="144"/>
    </location>
</feature>
<dbReference type="STRING" id="477690.SAMN05216474_1402"/>
<evidence type="ECO:0000256" key="9">
    <source>
        <dbReference type="ARBA" id="ARBA00022989"/>
    </source>
</evidence>
<feature type="transmembrane region" description="Helical" evidence="14">
    <location>
        <begin position="6"/>
        <end position="29"/>
    </location>
</feature>
<evidence type="ECO:0000256" key="11">
    <source>
        <dbReference type="ARBA" id="ARBA00023004"/>
    </source>
</evidence>
<dbReference type="GO" id="GO:0006782">
    <property type="term" value="P:protoporphyrinogen IX biosynthetic process"/>
    <property type="evidence" value="ECO:0007669"/>
    <property type="project" value="UniProtKB-UniRule"/>
</dbReference>
<evidence type="ECO:0000256" key="5">
    <source>
        <dbReference type="ARBA" id="ARBA00022475"/>
    </source>
</evidence>
<evidence type="ECO:0000256" key="7">
    <source>
        <dbReference type="ARBA" id="ARBA00022692"/>
    </source>
</evidence>
<keyword evidence="8 14" id="KW-0479">Metal-binding</keyword>
<keyword evidence="6 14" id="KW-0349">Heme</keyword>